<dbReference type="Pfam" id="PF06775">
    <property type="entry name" value="Seipin"/>
    <property type="match status" value="1"/>
</dbReference>
<name>A0A564Y4T0_HYMDI</name>
<evidence type="ECO:0000256" key="3">
    <source>
        <dbReference type="ARBA" id="ARBA00022692"/>
    </source>
</evidence>
<comment type="subcellular location">
    <subcellularLocation>
        <location evidence="1">Endoplasmic reticulum membrane</location>
        <topology evidence="1">Multi-pass membrane protein</topology>
    </subcellularLocation>
</comment>
<dbReference type="Proteomes" id="UP000321570">
    <property type="component" value="Unassembled WGS sequence"/>
</dbReference>
<feature type="transmembrane region" description="Helical" evidence="8">
    <location>
        <begin position="209"/>
        <end position="229"/>
    </location>
</feature>
<dbReference type="EMBL" id="CABIJS010000088">
    <property type="protein sequence ID" value="VUZ42241.1"/>
    <property type="molecule type" value="Genomic_DNA"/>
</dbReference>
<evidence type="ECO:0000313" key="9">
    <source>
        <dbReference type="EMBL" id="VUZ42241.1"/>
    </source>
</evidence>
<dbReference type="AlphaFoldDB" id="A0A564Y4T0"/>
<protein>
    <recommendedName>
        <fullName evidence="2">Seipin</fullName>
    </recommendedName>
</protein>
<organism evidence="9 10">
    <name type="scientific">Hymenolepis diminuta</name>
    <name type="common">Rat tapeworm</name>
    <dbReference type="NCBI Taxonomy" id="6216"/>
    <lineage>
        <taxon>Eukaryota</taxon>
        <taxon>Metazoa</taxon>
        <taxon>Spiralia</taxon>
        <taxon>Lophotrochozoa</taxon>
        <taxon>Platyhelminthes</taxon>
        <taxon>Cestoda</taxon>
        <taxon>Eucestoda</taxon>
        <taxon>Cyclophyllidea</taxon>
        <taxon>Hymenolepididae</taxon>
        <taxon>Hymenolepis</taxon>
    </lineage>
</organism>
<dbReference type="GO" id="GO:0005789">
    <property type="term" value="C:endoplasmic reticulum membrane"/>
    <property type="evidence" value="ECO:0007669"/>
    <property type="project" value="UniProtKB-SubCell"/>
</dbReference>
<keyword evidence="7 8" id="KW-0472">Membrane</keyword>
<evidence type="ECO:0000313" key="10">
    <source>
        <dbReference type="Proteomes" id="UP000321570"/>
    </source>
</evidence>
<proteinExistence type="predicted"/>
<dbReference type="PANTHER" id="PTHR21212">
    <property type="entry name" value="BERNARDINELLI-SEIP CONGENITAL LIPODYSTROPHY 2 HOMOLOG BSCL2 PROTEIN"/>
    <property type="match status" value="1"/>
</dbReference>
<keyword evidence="6" id="KW-0443">Lipid metabolism</keyword>
<dbReference type="GO" id="GO:0140042">
    <property type="term" value="P:lipid droplet formation"/>
    <property type="evidence" value="ECO:0007669"/>
    <property type="project" value="UniProtKB-ARBA"/>
</dbReference>
<feature type="transmembrane region" description="Helical" evidence="8">
    <location>
        <begin position="12"/>
        <end position="34"/>
    </location>
</feature>
<dbReference type="InterPro" id="IPR009617">
    <property type="entry name" value="Seipin"/>
</dbReference>
<keyword evidence="3 8" id="KW-0812">Transmembrane</keyword>
<dbReference type="PANTHER" id="PTHR21212:SF0">
    <property type="entry name" value="SEIPIN"/>
    <property type="match status" value="1"/>
</dbReference>
<evidence type="ECO:0000256" key="6">
    <source>
        <dbReference type="ARBA" id="ARBA00023098"/>
    </source>
</evidence>
<evidence type="ECO:0000256" key="5">
    <source>
        <dbReference type="ARBA" id="ARBA00022989"/>
    </source>
</evidence>
<reference evidence="9 10" key="1">
    <citation type="submission" date="2019-07" db="EMBL/GenBank/DDBJ databases">
        <authorList>
            <person name="Jastrzebski P J."/>
            <person name="Paukszto L."/>
            <person name="Jastrzebski P J."/>
        </authorList>
    </citation>
    <scope>NUCLEOTIDE SEQUENCE [LARGE SCALE GENOMIC DNA]</scope>
    <source>
        <strain evidence="9 10">WMS-il1</strain>
    </source>
</reference>
<accession>A0A564Y4T0</accession>
<dbReference type="GO" id="GO:0006629">
    <property type="term" value="P:lipid metabolic process"/>
    <property type="evidence" value="ECO:0007669"/>
    <property type="project" value="UniProtKB-KW"/>
</dbReference>
<evidence type="ECO:0000256" key="7">
    <source>
        <dbReference type="ARBA" id="ARBA00023136"/>
    </source>
</evidence>
<keyword evidence="5 8" id="KW-1133">Transmembrane helix</keyword>
<dbReference type="CDD" id="cd23995">
    <property type="entry name" value="Seipin_BSCL2_like"/>
    <property type="match status" value="1"/>
</dbReference>
<keyword evidence="4" id="KW-0256">Endoplasmic reticulum</keyword>
<evidence type="ECO:0000256" key="2">
    <source>
        <dbReference type="ARBA" id="ARBA00022064"/>
    </source>
</evidence>
<feature type="transmembrane region" description="Helical" evidence="8">
    <location>
        <begin position="180"/>
        <end position="203"/>
    </location>
</feature>
<gene>
    <name evidence="9" type="ORF">WMSIL1_LOCUS3017</name>
</gene>
<evidence type="ECO:0000256" key="4">
    <source>
        <dbReference type="ARBA" id="ARBA00022824"/>
    </source>
</evidence>
<evidence type="ECO:0000256" key="1">
    <source>
        <dbReference type="ARBA" id="ARBA00004477"/>
    </source>
</evidence>
<sequence length="267" mass="30892">MPHKLLGQICSFCLLQSIILILVSATFGVIWNLYVPNIDNVREIRLRLMAPGMLGRRFSSDVFPLTELGSSFFTSGQKYKIDFVVSIPVCPRNHDIDMSLVTLHLYSLKGNHSKSLSNTFLPFYRPWLIETMELIAFAPLYFFNIWQKEQKIIVSLSENFYDDVEFPTGSGELIMETNGLVWYTATLSIFAVLSPFSWLLYHYYWTTEVVFVIAGIFTVNFVLFFIKLLRDCYPSSRKFDTPSQQIMHEKEQDPTIESLYPSCLSLH</sequence>
<keyword evidence="10" id="KW-1185">Reference proteome</keyword>
<evidence type="ECO:0000256" key="8">
    <source>
        <dbReference type="SAM" id="Phobius"/>
    </source>
</evidence>